<evidence type="ECO:0000256" key="1">
    <source>
        <dbReference type="SAM" id="Phobius"/>
    </source>
</evidence>
<dbReference type="AlphaFoldDB" id="A0A6C0I6P2"/>
<dbReference type="Gene3D" id="3.40.50.11350">
    <property type="match status" value="1"/>
</dbReference>
<feature type="transmembrane region" description="Helical" evidence="1">
    <location>
        <begin position="15"/>
        <end position="35"/>
    </location>
</feature>
<keyword evidence="1" id="KW-0472">Membrane</keyword>
<keyword evidence="1" id="KW-1133">Transmembrane helix</keyword>
<protein>
    <recommendedName>
        <fullName evidence="3">GT23 domain-containing protein</fullName>
    </recommendedName>
</protein>
<evidence type="ECO:0000313" key="2">
    <source>
        <dbReference type="EMBL" id="QHT87793.1"/>
    </source>
</evidence>
<dbReference type="EMBL" id="MN740101">
    <property type="protein sequence ID" value="QHT87793.1"/>
    <property type="molecule type" value="Genomic_DNA"/>
</dbReference>
<proteinExistence type="predicted"/>
<sequence length="308" mass="36302">MKNIKKNINKYTNNTRLICLLFLLLLLLFIIIFYYSKKNIDNMNNMNTNNDTVIVHKACSGFFACCSHILKEIGTYFNDNKKLPTNVDTSQQFDMYKPSHIKGDIMSHFFKKRDDINITYTDNLKFGHNLQYEKYNKIDYKELKPLIEKYFSPSHEILDIESKIINKYNININEYCAVYYRGTDKKKETQIGGFDTYIDKMNELLTKEPTIKFIIQSDSKDFIDTVKAQFTNSVSFDEENIPSTTDKGIHNEHTSDDNYIIMKNFLAIVYLISKCKHIICASSNCSIWMMLYRGHGNNINQFLNYKWY</sequence>
<accession>A0A6C0I6P2</accession>
<organism evidence="2">
    <name type="scientific">viral metagenome</name>
    <dbReference type="NCBI Taxonomy" id="1070528"/>
    <lineage>
        <taxon>unclassified sequences</taxon>
        <taxon>metagenomes</taxon>
        <taxon>organismal metagenomes</taxon>
    </lineage>
</organism>
<reference evidence="2" key="1">
    <citation type="journal article" date="2020" name="Nature">
        <title>Giant virus diversity and host interactions through global metagenomics.</title>
        <authorList>
            <person name="Schulz F."/>
            <person name="Roux S."/>
            <person name="Paez-Espino D."/>
            <person name="Jungbluth S."/>
            <person name="Walsh D.A."/>
            <person name="Denef V.J."/>
            <person name="McMahon K.D."/>
            <person name="Konstantinidis K.T."/>
            <person name="Eloe-Fadrosh E.A."/>
            <person name="Kyrpides N.C."/>
            <person name="Woyke T."/>
        </authorList>
    </citation>
    <scope>NUCLEOTIDE SEQUENCE</scope>
    <source>
        <strain evidence="2">GVMAG-M-3300023184-191</strain>
    </source>
</reference>
<name>A0A6C0I6P2_9ZZZZ</name>
<keyword evidence="1" id="KW-0812">Transmembrane</keyword>
<evidence type="ECO:0008006" key="3">
    <source>
        <dbReference type="Google" id="ProtNLM"/>
    </source>
</evidence>